<dbReference type="RefSeq" id="WP_327097857.1">
    <property type="nucleotide sequence ID" value="NZ_CP109149.1"/>
</dbReference>
<feature type="region of interest" description="Disordered" evidence="6">
    <location>
        <begin position="24"/>
        <end position="82"/>
    </location>
</feature>
<evidence type="ECO:0000313" key="9">
    <source>
        <dbReference type="Proteomes" id="UP001432062"/>
    </source>
</evidence>
<protein>
    <submittedName>
        <fullName evidence="8">LppP/LprE family lipoprotein</fullName>
    </submittedName>
</protein>
<evidence type="ECO:0000256" key="2">
    <source>
        <dbReference type="ARBA" id="ARBA00022729"/>
    </source>
</evidence>
<keyword evidence="5 8" id="KW-0449">Lipoprotein</keyword>
<evidence type="ECO:0000256" key="1">
    <source>
        <dbReference type="ARBA" id="ARBA00022475"/>
    </source>
</evidence>
<dbReference type="Pfam" id="PF14041">
    <property type="entry name" value="Lipoprotein_21"/>
    <property type="match status" value="1"/>
</dbReference>
<reference evidence="8" key="1">
    <citation type="submission" date="2022-10" db="EMBL/GenBank/DDBJ databases">
        <title>The complete genomes of actinobacterial strains from the NBC collection.</title>
        <authorList>
            <person name="Joergensen T.S."/>
            <person name="Alvarez Arevalo M."/>
            <person name="Sterndorff E.B."/>
            <person name="Faurdal D."/>
            <person name="Vuksanovic O."/>
            <person name="Mourched A.-S."/>
            <person name="Charusanti P."/>
            <person name="Shaw S."/>
            <person name="Blin K."/>
            <person name="Weber T."/>
        </authorList>
    </citation>
    <scope>NUCLEOTIDE SEQUENCE</scope>
    <source>
        <strain evidence="8">NBC_01482</strain>
    </source>
</reference>
<feature type="chain" id="PRO_5045702780" evidence="7">
    <location>
        <begin position="20"/>
        <end position="222"/>
    </location>
</feature>
<dbReference type="Proteomes" id="UP001432062">
    <property type="component" value="Chromosome"/>
</dbReference>
<evidence type="ECO:0000256" key="3">
    <source>
        <dbReference type="ARBA" id="ARBA00023136"/>
    </source>
</evidence>
<feature type="compositionally biased region" description="Low complexity" evidence="6">
    <location>
        <begin position="29"/>
        <end position="69"/>
    </location>
</feature>
<evidence type="ECO:0000256" key="4">
    <source>
        <dbReference type="ARBA" id="ARBA00023139"/>
    </source>
</evidence>
<keyword evidence="3" id="KW-0472">Membrane</keyword>
<evidence type="ECO:0000256" key="6">
    <source>
        <dbReference type="SAM" id="MobiDB-lite"/>
    </source>
</evidence>
<gene>
    <name evidence="8" type="ORF">OG563_35545</name>
</gene>
<evidence type="ECO:0000256" key="7">
    <source>
        <dbReference type="SAM" id="SignalP"/>
    </source>
</evidence>
<feature type="region of interest" description="Disordered" evidence="6">
    <location>
        <begin position="203"/>
        <end position="222"/>
    </location>
</feature>
<evidence type="ECO:0000313" key="8">
    <source>
        <dbReference type="EMBL" id="WUV44449.1"/>
    </source>
</evidence>
<keyword evidence="1" id="KW-1003">Cell membrane</keyword>
<dbReference type="PROSITE" id="PS51257">
    <property type="entry name" value="PROKAR_LIPOPROTEIN"/>
    <property type="match status" value="1"/>
</dbReference>
<feature type="signal peptide" evidence="7">
    <location>
        <begin position="1"/>
        <end position="19"/>
    </location>
</feature>
<sequence length="222" mass="22162">MRRIIGTVFAAIVVTGAVAGCQSTATPSATGQPTPGASGPATASATAAPTGSDSTQDTPVQQPPVTTRTQADDAPATAGKGRCVDLNSGVVNSAITSIGPSVGGAPYIIDSATDAPVGSCPQLLWVLAATPRGTASSPYHVLFFNHDGYLGTATLKATSYTSVVGSSDRGVQVRYRWLTGNDANCCPSGGPVVITYTLGSDGGKVTPNPSIPDEVADPGANR</sequence>
<keyword evidence="9" id="KW-1185">Reference proteome</keyword>
<keyword evidence="4" id="KW-0564">Palmitate</keyword>
<dbReference type="InterPro" id="IPR025971">
    <property type="entry name" value="LppP/LprE"/>
</dbReference>
<evidence type="ECO:0000256" key="5">
    <source>
        <dbReference type="ARBA" id="ARBA00023288"/>
    </source>
</evidence>
<accession>A0ABZ1YRT8</accession>
<proteinExistence type="predicted"/>
<dbReference type="EMBL" id="CP109441">
    <property type="protein sequence ID" value="WUV44449.1"/>
    <property type="molecule type" value="Genomic_DNA"/>
</dbReference>
<organism evidence="8 9">
    <name type="scientific">Nocardia vinacea</name>
    <dbReference type="NCBI Taxonomy" id="96468"/>
    <lineage>
        <taxon>Bacteria</taxon>
        <taxon>Bacillati</taxon>
        <taxon>Actinomycetota</taxon>
        <taxon>Actinomycetes</taxon>
        <taxon>Mycobacteriales</taxon>
        <taxon>Nocardiaceae</taxon>
        <taxon>Nocardia</taxon>
    </lineage>
</organism>
<name>A0ABZ1YRT8_9NOCA</name>
<keyword evidence="2 7" id="KW-0732">Signal</keyword>